<accession>A0A0N5C4D6</accession>
<protein>
    <submittedName>
        <fullName evidence="3">Poly [ADP-ribose] polymerase</fullName>
    </submittedName>
</protein>
<proteinExistence type="predicted"/>
<evidence type="ECO:0000256" key="1">
    <source>
        <dbReference type="SAM" id="MobiDB-lite"/>
    </source>
</evidence>
<reference evidence="3" key="1">
    <citation type="submission" date="2017-02" db="UniProtKB">
        <authorList>
            <consortium name="WormBaseParasite"/>
        </authorList>
    </citation>
    <scope>IDENTIFICATION</scope>
</reference>
<evidence type="ECO:0000313" key="3">
    <source>
        <dbReference type="WBParaSite" id="SPAL_0001281700.1"/>
    </source>
</evidence>
<sequence length="531" mass="61905">MSGNKKPIDKKKVLYELVEIFKKETEKNNFLNMCDEEDCKIKNPSKNEPPKGKKKRGRKKRVRKSLEENNDIEDYDDDDEEIRRELKRKAKICSERIIEATFDESIDEEDSYARINKLSHILANCLIKNKQLRDLSEEDIEKFLVDEEDEGALLLLKAFTTSSSEDEALSLISKFTGISIDNWDSKKYKDSEKSNRNKNVFTFENSFPKYYTDIVDSYTLEDVYGDAVDSEIYPVMYSWTDPSLLEKITYKYEDLPDYIKLLVLKDEFNNYIPGQQIGSTIFSIPVKIEKFDDSDDGWKRQILFIESVIMNNIKILLATQLDINVPPPDSNFLELLCCKFYYHSMISLRTDKRRMVCIENDENELKELAEYIRKYGIIGREGNTNLAHSLLTSSYTIPDKSTLFTHPEVPYLLEKIPHIIDMAPEERDRILNRRASVIKVYRNINHGYPHVIAHFNDTNESYDIAMSRRDTGNPWTSVRGYIKDTMTKYNGPTLQQSKPSYTAEKKPSKRVLKLMSQEVLAEDVDELEIIS</sequence>
<evidence type="ECO:0000313" key="2">
    <source>
        <dbReference type="Proteomes" id="UP000046392"/>
    </source>
</evidence>
<feature type="region of interest" description="Disordered" evidence="1">
    <location>
        <begin position="39"/>
        <end position="65"/>
    </location>
</feature>
<dbReference type="Proteomes" id="UP000046392">
    <property type="component" value="Unplaced"/>
</dbReference>
<organism evidence="2 3">
    <name type="scientific">Strongyloides papillosus</name>
    <name type="common">Intestinal threadworm</name>
    <dbReference type="NCBI Taxonomy" id="174720"/>
    <lineage>
        <taxon>Eukaryota</taxon>
        <taxon>Metazoa</taxon>
        <taxon>Ecdysozoa</taxon>
        <taxon>Nematoda</taxon>
        <taxon>Chromadorea</taxon>
        <taxon>Rhabditida</taxon>
        <taxon>Tylenchina</taxon>
        <taxon>Panagrolaimomorpha</taxon>
        <taxon>Strongyloidoidea</taxon>
        <taxon>Strongyloididae</taxon>
        <taxon>Strongyloides</taxon>
    </lineage>
</organism>
<name>A0A0N5C4D6_STREA</name>
<feature type="compositionally biased region" description="Basic residues" evidence="1">
    <location>
        <begin position="52"/>
        <end position="63"/>
    </location>
</feature>
<keyword evidence="2" id="KW-1185">Reference proteome</keyword>
<dbReference type="WBParaSite" id="SPAL_0001281700.1">
    <property type="protein sequence ID" value="SPAL_0001281700.1"/>
    <property type="gene ID" value="SPAL_0001281700"/>
</dbReference>
<dbReference type="AlphaFoldDB" id="A0A0N5C4D6"/>